<protein>
    <recommendedName>
        <fullName evidence="10">GlsB/YeaQ/YmgE family stress response membrane protein</fullName>
    </recommendedName>
</protein>
<dbReference type="PANTHER" id="PTHR33884:SF4">
    <property type="entry name" value="UPF0410 PROTEIN YEAQ"/>
    <property type="match status" value="1"/>
</dbReference>
<evidence type="ECO:0000256" key="3">
    <source>
        <dbReference type="ARBA" id="ARBA00022475"/>
    </source>
</evidence>
<dbReference type="AlphaFoldDB" id="A0A7R6SY62"/>
<evidence type="ECO:0000313" key="9">
    <source>
        <dbReference type="Proteomes" id="UP000595332"/>
    </source>
</evidence>
<keyword evidence="6 7" id="KW-0472">Membrane</keyword>
<sequence length="82" mass="8428">MGIFSWILMGFLAGAVAKWLMPGKDPGGCFITIILGIAGGVVGGYLGTILGFGKVNGINLVSFGLATTGAALLLLIYRLIKK</sequence>
<dbReference type="PANTHER" id="PTHR33884">
    <property type="entry name" value="UPF0410 PROTEIN YMGE"/>
    <property type="match status" value="1"/>
</dbReference>
<proteinExistence type="inferred from homology"/>
<evidence type="ECO:0000256" key="5">
    <source>
        <dbReference type="ARBA" id="ARBA00022989"/>
    </source>
</evidence>
<keyword evidence="4 7" id="KW-0812">Transmembrane</keyword>
<dbReference type="Pfam" id="PF04226">
    <property type="entry name" value="Transgly_assoc"/>
    <property type="match status" value="1"/>
</dbReference>
<dbReference type="RefSeq" id="WP_201348477.1">
    <property type="nucleotide sequence ID" value="NZ_AP014546.1"/>
</dbReference>
<feature type="transmembrane region" description="Helical" evidence="7">
    <location>
        <begin position="28"/>
        <end position="52"/>
    </location>
</feature>
<keyword evidence="5 7" id="KW-1133">Transmembrane helix</keyword>
<gene>
    <name evidence="8" type="ORF">NEJAP_3459</name>
</gene>
<comment type="subcellular location">
    <subcellularLocation>
        <location evidence="1">Cell membrane</location>
        <topology evidence="1">Multi-pass membrane protein</topology>
    </subcellularLocation>
</comment>
<organism evidence="8 9">
    <name type="scientific">Neptunomonas japonica JAMM 1380</name>
    <dbReference type="NCBI Taxonomy" id="1441457"/>
    <lineage>
        <taxon>Bacteria</taxon>
        <taxon>Pseudomonadati</taxon>
        <taxon>Pseudomonadota</taxon>
        <taxon>Gammaproteobacteria</taxon>
        <taxon>Oceanospirillales</taxon>
        <taxon>Oceanospirillaceae</taxon>
        <taxon>Neptunomonas</taxon>
    </lineage>
</organism>
<evidence type="ECO:0000256" key="2">
    <source>
        <dbReference type="ARBA" id="ARBA00011006"/>
    </source>
</evidence>
<dbReference type="GO" id="GO:0005886">
    <property type="term" value="C:plasma membrane"/>
    <property type="evidence" value="ECO:0007669"/>
    <property type="project" value="UniProtKB-SubCell"/>
</dbReference>
<keyword evidence="3" id="KW-1003">Cell membrane</keyword>
<evidence type="ECO:0000256" key="4">
    <source>
        <dbReference type="ARBA" id="ARBA00022692"/>
    </source>
</evidence>
<accession>A0A7R6SY62</accession>
<dbReference type="EMBL" id="AP014546">
    <property type="protein sequence ID" value="BBB31397.1"/>
    <property type="molecule type" value="Genomic_DNA"/>
</dbReference>
<evidence type="ECO:0008006" key="10">
    <source>
        <dbReference type="Google" id="ProtNLM"/>
    </source>
</evidence>
<reference evidence="8 9" key="1">
    <citation type="journal article" date="2008" name="Int. J. Syst. Evol. Microbiol.">
        <title>Neptunomonas japonica sp. nov., an Osedax japonicus symbiont-like bacterium isolated from sediment adjacent to sperm whale carcasses off Kagoshima, Japan.</title>
        <authorList>
            <person name="Miyazaki M."/>
            <person name="Nogi Y."/>
            <person name="Fujiwara Y."/>
            <person name="Kawato M."/>
            <person name="Kubokawa K."/>
            <person name="Horikoshi K."/>
        </authorList>
    </citation>
    <scope>NUCLEOTIDE SEQUENCE [LARGE SCALE GENOMIC DNA]</scope>
    <source>
        <strain evidence="8 9">JAMM 1380</strain>
    </source>
</reference>
<dbReference type="Proteomes" id="UP000595332">
    <property type="component" value="Chromosome"/>
</dbReference>
<evidence type="ECO:0000256" key="6">
    <source>
        <dbReference type="ARBA" id="ARBA00023136"/>
    </source>
</evidence>
<keyword evidence="9" id="KW-1185">Reference proteome</keyword>
<dbReference type="KEGG" id="njp:NEJAP_3459"/>
<evidence type="ECO:0000313" key="8">
    <source>
        <dbReference type="EMBL" id="BBB31397.1"/>
    </source>
</evidence>
<dbReference type="InterPro" id="IPR007341">
    <property type="entry name" value="Transgly_assoc"/>
</dbReference>
<evidence type="ECO:0000256" key="7">
    <source>
        <dbReference type="SAM" id="Phobius"/>
    </source>
</evidence>
<feature type="transmembrane region" description="Helical" evidence="7">
    <location>
        <begin position="6"/>
        <end position="21"/>
    </location>
</feature>
<feature type="transmembrane region" description="Helical" evidence="7">
    <location>
        <begin position="58"/>
        <end position="80"/>
    </location>
</feature>
<evidence type="ECO:0000256" key="1">
    <source>
        <dbReference type="ARBA" id="ARBA00004651"/>
    </source>
</evidence>
<name>A0A7R6SY62_9GAMM</name>
<comment type="similarity">
    <text evidence="2">Belongs to the UPF0410 family.</text>
</comment>